<dbReference type="AlphaFoldDB" id="A0A0H5PYT4"/>
<organism evidence="2">
    <name type="scientific">uncultured prokaryote</name>
    <dbReference type="NCBI Taxonomy" id="198431"/>
    <lineage>
        <taxon>unclassified sequences</taxon>
        <taxon>environmental samples</taxon>
    </lineage>
</organism>
<reference evidence="2" key="2">
    <citation type="submission" date="2015-07" db="EMBL/GenBank/DDBJ databases">
        <title>Plasmids, circular viruses and viroids from rat gut.</title>
        <authorList>
            <person name="Jorgensen T.J."/>
            <person name="Hansen M.A."/>
            <person name="Xu Z."/>
            <person name="Tabak M.A."/>
            <person name="Sorensen S.J."/>
            <person name="Hansen L.H."/>
        </authorList>
    </citation>
    <scope>NUCLEOTIDE SEQUENCE</scope>
    <source>
        <plasmid evidence="2">pRGRH0228</plasmid>
    </source>
</reference>
<geneLocation type="plasmid" evidence="2">
    <name>pRGRH0228</name>
</geneLocation>
<dbReference type="EMBL" id="LN852901">
    <property type="protein sequence ID" value="CRY94294.1"/>
    <property type="molecule type" value="Genomic_DNA"/>
</dbReference>
<evidence type="ECO:0000313" key="2">
    <source>
        <dbReference type="EMBL" id="CRY94294.1"/>
    </source>
</evidence>
<keyword evidence="2" id="KW-0614">Plasmid</keyword>
<protein>
    <submittedName>
        <fullName evidence="2">Uncharacterized protein</fullName>
    </submittedName>
</protein>
<proteinExistence type="predicted"/>
<accession>A0A0H5PYT4</accession>
<name>A0A0H5PYT4_9ZZZZ</name>
<sequence>MLTKIAFWPRRCVKGQLRCQFCGKKWKCNFLHAANVAVLRPRSCSGQQEQGGDVAKLTFHISCHLPSAPITALVLVQEAASDTKRVALFPPACPTNPDDIARPKAGEEGVCLPVRADPGSSPKTRP</sequence>
<evidence type="ECO:0000256" key="1">
    <source>
        <dbReference type="SAM" id="MobiDB-lite"/>
    </source>
</evidence>
<reference evidence="2" key="1">
    <citation type="submission" date="2015-06" db="EMBL/GenBank/DDBJ databases">
        <authorList>
            <person name="Joergensen T."/>
        </authorList>
    </citation>
    <scope>NUCLEOTIDE SEQUENCE</scope>
    <source>
        <plasmid evidence="2">pRGRH0228</plasmid>
    </source>
</reference>
<feature type="region of interest" description="Disordered" evidence="1">
    <location>
        <begin position="97"/>
        <end position="126"/>
    </location>
</feature>